<dbReference type="NCBIfam" id="TIGR01549">
    <property type="entry name" value="HAD-SF-IA-v1"/>
    <property type="match status" value="1"/>
</dbReference>
<dbReference type="SFLD" id="SFLDS00003">
    <property type="entry name" value="Haloacid_Dehalogenase"/>
    <property type="match status" value="1"/>
</dbReference>
<dbReference type="NCBIfam" id="TIGR01493">
    <property type="entry name" value="HAD-SF-IA-v2"/>
    <property type="match status" value="1"/>
</dbReference>
<dbReference type="SUPFAM" id="SSF56784">
    <property type="entry name" value="HAD-like"/>
    <property type="match status" value="1"/>
</dbReference>
<dbReference type="NCBIfam" id="TIGR01428">
    <property type="entry name" value="HAD_type_II"/>
    <property type="match status" value="1"/>
</dbReference>
<dbReference type="InterPro" id="IPR006439">
    <property type="entry name" value="HAD-SF_hydro_IA"/>
</dbReference>
<dbReference type="SFLD" id="SFLDG01129">
    <property type="entry name" value="C1.5:_HAD__Beta-PGM__Phosphata"/>
    <property type="match status" value="1"/>
</dbReference>
<dbReference type="OrthoDB" id="3774052at2"/>
<dbReference type="EMBL" id="CP038267">
    <property type="protein sequence ID" value="QBR92995.1"/>
    <property type="molecule type" value="Genomic_DNA"/>
</dbReference>
<dbReference type="Gene3D" id="3.40.50.1000">
    <property type="entry name" value="HAD superfamily/HAD-like"/>
    <property type="match status" value="1"/>
</dbReference>
<dbReference type="AlphaFoldDB" id="A0A4P7GLJ9"/>
<dbReference type="InterPro" id="IPR023214">
    <property type="entry name" value="HAD_sf"/>
</dbReference>
<dbReference type="Pfam" id="PF00702">
    <property type="entry name" value="Hydrolase"/>
    <property type="match status" value="1"/>
</dbReference>
<dbReference type="GO" id="GO:0019120">
    <property type="term" value="F:hydrolase activity, acting on acid halide bonds, in C-halide compounds"/>
    <property type="evidence" value="ECO:0007669"/>
    <property type="project" value="InterPro"/>
</dbReference>
<dbReference type="InterPro" id="IPR036412">
    <property type="entry name" value="HAD-like_sf"/>
</dbReference>
<keyword evidence="4" id="KW-1185">Reference proteome</keyword>
<dbReference type="PANTHER" id="PTHR43316">
    <property type="entry name" value="HYDROLASE, HALOACID DELAHOGENASE-RELATED"/>
    <property type="match status" value="1"/>
</dbReference>
<gene>
    <name evidence="3" type="ORF">EXE57_12480</name>
</gene>
<organism evidence="3 4">
    <name type="scientific">Nocardioides euryhalodurans</name>
    <dbReference type="NCBI Taxonomy" id="2518370"/>
    <lineage>
        <taxon>Bacteria</taxon>
        <taxon>Bacillati</taxon>
        <taxon>Actinomycetota</taxon>
        <taxon>Actinomycetes</taxon>
        <taxon>Propionibacteriales</taxon>
        <taxon>Nocardioidaceae</taxon>
        <taxon>Nocardioides</taxon>
    </lineage>
</organism>
<reference evidence="3 4" key="1">
    <citation type="submission" date="2019-03" db="EMBL/GenBank/DDBJ databases">
        <title>Three New Species of Nocardioides, Nocardioides euryhalodurans sp. nov., Nocardioides seonyuensis sp. nov. and Nocardioides eburneoflavus sp. nov., Iolated from Soil.</title>
        <authorList>
            <person name="Roh S.G."/>
            <person name="Lee C."/>
            <person name="Kim M.-K."/>
            <person name="Kim S.B."/>
        </authorList>
    </citation>
    <scope>NUCLEOTIDE SEQUENCE [LARGE SCALE GENOMIC DNA]</scope>
    <source>
        <strain evidence="3 4">MMS17-SY117</strain>
    </source>
</reference>
<sequence length="224" mass="23778">MPLSEHDVLAFDVYGTLVDTAGVVEQLRGVVGDRAAEFSDAWRAHQLGYSFRRALMRDYVEFGTCTAQALDHTAATMGVELTDADREELLAAYGRLPAFPDAAPALAGLAAAGRRLVAFSNGPAGTVTALLDQAGLNTLLDDVVSVDEVGSFKPDPAVYHHLLERVACRAQRVVMVSGNSFDVLGAKSAGLQAAWVRRTEAALLDPWGIEPDTVVTDLGGLLPD</sequence>
<keyword evidence="2" id="KW-0378">Hydrolase</keyword>
<dbReference type="PANTHER" id="PTHR43316:SF3">
    <property type="entry name" value="HALOACID DEHALOGENASE, TYPE II (AFU_ORTHOLOGUE AFUA_2G07750)-RELATED"/>
    <property type="match status" value="1"/>
</dbReference>
<comment type="similarity">
    <text evidence="1">Belongs to the HAD-like hydrolase superfamily. S-2-haloalkanoic acid dehalogenase family.</text>
</comment>
<dbReference type="CDD" id="cd02588">
    <property type="entry name" value="HAD_L2-DEX"/>
    <property type="match status" value="1"/>
</dbReference>
<evidence type="ECO:0000313" key="4">
    <source>
        <dbReference type="Proteomes" id="UP000294894"/>
    </source>
</evidence>
<dbReference type="Gene3D" id="1.10.150.240">
    <property type="entry name" value="Putative phosphatase, domain 2"/>
    <property type="match status" value="1"/>
</dbReference>
<proteinExistence type="inferred from homology"/>
<evidence type="ECO:0000256" key="2">
    <source>
        <dbReference type="ARBA" id="ARBA00022801"/>
    </source>
</evidence>
<evidence type="ECO:0000256" key="1">
    <source>
        <dbReference type="ARBA" id="ARBA00008106"/>
    </source>
</evidence>
<dbReference type="InterPro" id="IPR023198">
    <property type="entry name" value="PGP-like_dom2"/>
</dbReference>
<dbReference type="RefSeq" id="WP_135077969.1">
    <property type="nucleotide sequence ID" value="NZ_CP038267.1"/>
</dbReference>
<dbReference type="Proteomes" id="UP000294894">
    <property type="component" value="Chromosome"/>
</dbReference>
<name>A0A4P7GLJ9_9ACTN</name>
<accession>A0A4P7GLJ9</accession>
<dbReference type="InterPro" id="IPR006328">
    <property type="entry name" value="2-HAD"/>
</dbReference>
<evidence type="ECO:0000313" key="3">
    <source>
        <dbReference type="EMBL" id="QBR92995.1"/>
    </source>
</evidence>
<protein>
    <submittedName>
        <fullName evidence="3">Haloacid dehalogenase type II</fullName>
    </submittedName>
</protein>
<dbReference type="PRINTS" id="PR00413">
    <property type="entry name" value="HADHALOGNASE"/>
</dbReference>
<dbReference type="KEGG" id="noy:EXE57_12480"/>
<dbReference type="InterPro" id="IPR051540">
    <property type="entry name" value="S-2-haloacid_dehalogenase"/>
</dbReference>